<evidence type="ECO:0000256" key="1">
    <source>
        <dbReference type="SAM" id="SignalP"/>
    </source>
</evidence>
<dbReference type="Proteomes" id="UP001552299">
    <property type="component" value="Unassembled WGS sequence"/>
</dbReference>
<feature type="signal peptide" evidence="1">
    <location>
        <begin position="1"/>
        <end position="24"/>
    </location>
</feature>
<dbReference type="EMBL" id="JANQDX010000003">
    <property type="protein sequence ID" value="KAL0926856.1"/>
    <property type="molecule type" value="Genomic_DNA"/>
</dbReference>
<evidence type="ECO:0000313" key="3">
    <source>
        <dbReference type="Proteomes" id="UP001552299"/>
    </source>
</evidence>
<comment type="caution">
    <text evidence="2">The sequence shown here is derived from an EMBL/GenBank/DDBJ whole genome shotgun (WGS) entry which is preliminary data.</text>
</comment>
<feature type="chain" id="PRO_5044814220" evidence="1">
    <location>
        <begin position="25"/>
        <end position="90"/>
    </location>
</feature>
<sequence length="90" mass="9667">MMARAPFILLSLLLLLIIFPYGESASANSTKVGTLNIPITCQSNNDCTNTCASTCPVVCNLSCLQWFCYQGHCVCNCTASSPPIPSSFRV</sequence>
<accession>A0ABD0VX23</accession>
<keyword evidence="1" id="KW-0732">Signal</keyword>
<proteinExistence type="predicted"/>
<evidence type="ECO:0000313" key="2">
    <source>
        <dbReference type="EMBL" id="KAL0926856.1"/>
    </source>
</evidence>
<reference evidence="2 3" key="1">
    <citation type="journal article" date="2024" name="Plant Biotechnol. J.">
        <title>Dendrobium thyrsiflorum genome and its molecular insights into genes involved in important horticultural traits.</title>
        <authorList>
            <person name="Chen B."/>
            <person name="Wang J.Y."/>
            <person name="Zheng P.J."/>
            <person name="Li K.L."/>
            <person name="Liang Y.M."/>
            <person name="Chen X.F."/>
            <person name="Zhang C."/>
            <person name="Zhao X."/>
            <person name="He X."/>
            <person name="Zhang G.Q."/>
            <person name="Liu Z.J."/>
            <person name="Xu Q."/>
        </authorList>
    </citation>
    <scope>NUCLEOTIDE SEQUENCE [LARGE SCALE GENOMIC DNA]</scope>
    <source>
        <strain evidence="2">GZMU011</strain>
    </source>
</reference>
<name>A0ABD0VX23_DENTH</name>
<protein>
    <submittedName>
        <fullName evidence="2">Uncharacterized protein</fullName>
    </submittedName>
</protein>
<dbReference type="AlphaFoldDB" id="A0ABD0VX23"/>
<organism evidence="2 3">
    <name type="scientific">Dendrobium thyrsiflorum</name>
    <name type="common">Pinecone-like raceme dendrobium</name>
    <name type="synonym">Orchid</name>
    <dbReference type="NCBI Taxonomy" id="117978"/>
    <lineage>
        <taxon>Eukaryota</taxon>
        <taxon>Viridiplantae</taxon>
        <taxon>Streptophyta</taxon>
        <taxon>Embryophyta</taxon>
        <taxon>Tracheophyta</taxon>
        <taxon>Spermatophyta</taxon>
        <taxon>Magnoliopsida</taxon>
        <taxon>Liliopsida</taxon>
        <taxon>Asparagales</taxon>
        <taxon>Orchidaceae</taxon>
        <taxon>Epidendroideae</taxon>
        <taxon>Malaxideae</taxon>
        <taxon>Dendrobiinae</taxon>
        <taxon>Dendrobium</taxon>
    </lineage>
</organism>
<keyword evidence="3" id="KW-1185">Reference proteome</keyword>
<gene>
    <name evidence="2" type="ORF">M5K25_003109</name>
</gene>